<gene>
    <name evidence="2" type="ORF">F6X42_29180</name>
</gene>
<dbReference type="Proteomes" id="UP000736373">
    <property type="component" value="Unassembled WGS sequence"/>
</dbReference>
<name>A0ABR7PW74_9BURK</name>
<organism evidence="2 3">
    <name type="scientific">Paraburkholderia podalyriae</name>
    <dbReference type="NCBI Taxonomy" id="1938811"/>
    <lineage>
        <taxon>Bacteria</taxon>
        <taxon>Pseudomonadati</taxon>
        <taxon>Pseudomonadota</taxon>
        <taxon>Betaproteobacteria</taxon>
        <taxon>Burkholderiales</taxon>
        <taxon>Burkholderiaceae</taxon>
        <taxon>Paraburkholderia</taxon>
    </lineage>
</organism>
<dbReference type="PANTHER" id="PTHR30007">
    <property type="entry name" value="PHP DOMAIN PROTEIN"/>
    <property type="match status" value="1"/>
</dbReference>
<evidence type="ECO:0000313" key="3">
    <source>
        <dbReference type="Proteomes" id="UP000736373"/>
    </source>
</evidence>
<dbReference type="PANTHER" id="PTHR30007:SF0">
    <property type="entry name" value="TRANSPOSASE"/>
    <property type="match status" value="1"/>
</dbReference>
<dbReference type="InterPro" id="IPR025161">
    <property type="entry name" value="IS402-like_dom"/>
</dbReference>
<feature type="domain" description="Insertion element IS402-like" evidence="1">
    <location>
        <begin position="7"/>
        <end position="80"/>
    </location>
</feature>
<protein>
    <submittedName>
        <fullName evidence="2">Transposase</fullName>
    </submittedName>
</protein>
<evidence type="ECO:0000259" key="1">
    <source>
        <dbReference type="Pfam" id="PF13340"/>
    </source>
</evidence>
<evidence type="ECO:0000313" key="2">
    <source>
        <dbReference type="EMBL" id="MBC8750511.1"/>
    </source>
</evidence>
<accession>A0ABR7PW74</accession>
<dbReference type="EMBL" id="VZQQ01000034">
    <property type="protein sequence ID" value="MBC8750511.1"/>
    <property type="molecule type" value="Genomic_DNA"/>
</dbReference>
<dbReference type="Pfam" id="PF13340">
    <property type="entry name" value="DUF4096"/>
    <property type="match status" value="1"/>
</dbReference>
<keyword evidence="3" id="KW-1185">Reference proteome</keyword>
<sequence>MSAFIPLSDADWARIVDLFRFDEARRFGKKRRHPREILNAILWVLTEQKTWNCLPPDMPPAQTCYIKCLQWRRDGTLKQVEAILGLRMDFH</sequence>
<proteinExistence type="predicted"/>
<dbReference type="RefSeq" id="WP_187637458.1">
    <property type="nucleotide sequence ID" value="NZ_VZQQ01000034.1"/>
</dbReference>
<reference evidence="2 3" key="1">
    <citation type="submission" date="2019-09" db="EMBL/GenBank/DDBJ databases">
        <title>Paraburkholderia podalyriae sp. nov., A South African Podalyria-associated rhizobium.</title>
        <authorList>
            <person name="Mavima L."/>
            <person name="Beukes C.W."/>
            <person name="Palmer M."/>
            <person name="De Meyer S.E."/>
            <person name="James E.K."/>
            <person name="Maluk M."/>
            <person name="Avontuur J.R."/>
            <person name="Chan W.Y."/>
            <person name="Venter S.N."/>
            <person name="Steenkamp E.T."/>
        </authorList>
    </citation>
    <scope>NUCLEOTIDE SEQUENCE [LARGE SCALE GENOMIC DNA]</scope>
    <source>
        <strain evidence="2 3">WC7.3b</strain>
    </source>
</reference>
<comment type="caution">
    <text evidence="2">The sequence shown here is derived from an EMBL/GenBank/DDBJ whole genome shotgun (WGS) entry which is preliminary data.</text>
</comment>